<sequence length="188" mass="20111">MQQLPATQRAALLLRDVLTFSPAETAAQLDTTVAAANSLLQRARAGMAAPHRPSRALEPVEQQILQRFITAWHARDIPALAALLREDAILRMPPERAEFAGRQAIADFFATVPADGRLDLIELVAIHANGQPAVAAYLPDNRGACNGYGIMVFDITGTTNDAAIAMITGFPQAGLFPAFDIPTSRPAT</sequence>
<keyword evidence="8" id="KW-1185">Reference proteome</keyword>
<dbReference type="Pfam" id="PF12680">
    <property type="entry name" value="SnoaL_2"/>
    <property type="match status" value="1"/>
</dbReference>
<dbReference type="GO" id="GO:0016987">
    <property type="term" value="F:sigma factor activity"/>
    <property type="evidence" value="ECO:0007669"/>
    <property type="project" value="UniProtKB-KW"/>
</dbReference>
<evidence type="ECO:0000256" key="1">
    <source>
        <dbReference type="ARBA" id="ARBA00010641"/>
    </source>
</evidence>
<evidence type="ECO:0008006" key="9">
    <source>
        <dbReference type="Google" id="ProtNLM"/>
    </source>
</evidence>
<gene>
    <name evidence="7" type="ORF">Rhe02_33280</name>
</gene>
<evidence type="ECO:0000313" key="7">
    <source>
        <dbReference type="EMBL" id="GIH05261.1"/>
    </source>
</evidence>
<dbReference type="PANTHER" id="PTHR30173">
    <property type="entry name" value="SIGMA 19 FACTOR"/>
    <property type="match status" value="1"/>
</dbReference>
<dbReference type="GO" id="GO:0006352">
    <property type="term" value="P:DNA-templated transcription initiation"/>
    <property type="evidence" value="ECO:0007669"/>
    <property type="project" value="InterPro"/>
</dbReference>
<evidence type="ECO:0000256" key="4">
    <source>
        <dbReference type="ARBA" id="ARBA00023163"/>
    </source>
</evidence>
<comment type="similarity">
    <text evidence="1">Belongs to the sigma-70 factor family. ECF subfamily.</text>
</comment>
<evidence type="ECO:0000259" key="6">
    <source>
        <dbReference type="Pfam" id="PF12680"/>
    </source>
</evidence>
<dbReference type="InterPro" id="IPR037401">
    <property type="entry name" value="SnoaL-like"/>
</dbReference>
<dbReference type="InterPro" id="IPR052704">
    <property type="entry name" value="ECF_Sigma-70_Domain"/>
</dbReference>
<dbReference type="SUPFAM" id="SSF88659">
    <property type="entry name" value="Sigma3 and sigma4 domains of RNA polymerase sigma factors"/>
    <property type="match status" value="1"/>
</dbReference>
<keyword evidence="3" id="KW-0731">Sigma factor</keyword>
<evidence type="ECO:0000256" key="2">
    <source>
        <dbReference type="ARBA" id="ARBA00023015"/>
    </source>
</evidence>
<feature type="domain" description="RNA polymerase sigma factor 70 region 4 type 2" evidence="5">
    <location>
        <begin position="1"/>
        <end position="45"/>
    </location>
</feature>
<evidence type="ECO:0000313" key="8">
    <source>
        <dbReference type="Proteomes" id="UP000612899"/>
    </source>
</evidence>
<dbReference type="GO" id="GO:0003677">
    <property type="term" value="F:DNA binding"/>
    <property type="evidence" value="ECO:0007669"/>
    <property type="project" value="InterPro"/>
</dbReference>
<evidence type="ECO:0000256" key="3">
    <source>
        <dbReference type="ARBA" id="ARBA00023082"/>
    </source>
</evidence>
<reference evidence="7" key="1">
    <citation type="submission" date="2021-01" db="EMBL/GenBank/DDBJ databases">
        <title>Whole genome shotgun sequence of Rhizocola hellebori NBRC 109834.</title>
        <authorList>
            <person name="Komaki H."/>
            <person name="Tamura T."/>
        </authorList>
    </citation>
    <scope>NUCLEOTIDE SEQUENCE</scope>
    <source>
        <strain evidence="7">NBRC 109834</strain>
    </source>
</reference>
<feature type="domain" description="SnoaL-like" evidence="6">
    <location>
        <begin position="66"/>
        <end position="137"/>
    </location>
</feature>
<dbReference type="EMBL" id="BONY01000017">
    <property type="protein sequence ID" value="GIH05261.1"/>
    <property type="molecule type" value="Genomic_DNA"/>
</dbReference>
<dbReference type="Pfam" id="PF08281">
    <property type="entry name" value="Sigma70_r4_2"/>
    <property type="match status" value="1"/>
</dbReference>
<dbReference type="Proteomes" id="UP000612899">
    <property type="component" value="Unassembled WGS sequence"/>
</dbReference>
<comment type="caution">
    <text evidence="7">The sequence shown here is derived from an EMBL/GenBank/DDBJ whole genome shotgun (WGS) entry which is preliminary data.</text>
</comment>
<dbReference type="InterPro" id="IPR013324">
    <property type="entry name" value="RNA_pol_sigma_r3/r4-like"/>
</dbReference>
<dbReference type="Gene3D" id="3.10.450.50">
    <property type="match status" value="1"/>
</dbReference>
<organism evidence="7 8">
    <name type="scientific">Rhizocola hellebori</name>
    <dbReference type="NCBI Taxonomy" id="1392758"/>
    <lineage>
        <taxon>Bacteria</taxon>
        <taxon>Bacillati</taxon>
        <taxon>Actinomycetota</taxon>
        <taxon>Actinomycetes</taxon>
        <taxon>Micromonosporales</taxon>
        <taxon>Micromonosporaceae</taxon>
        <taxon>Rhizocola</taxon>
    </lineage>
</organism>
<keyword evidence="4" id="KW-0804">Transcription</keyword>
<protein>
    <recommendedName>
        <fullName evidence="9">RNA polymerase subunit sigma-70</fullName>
    </recommendedName>
</protein>
<dbReference type="Gene3D" id="1.10.10.10">
    <property type="entry name" value="Winged helix-like DNA-binding domain superfamily/Winged helix DNA-binding domain"/>
    <property type="match status" value="1"/>
</dbReference>
<proteinExistence type="inferred from homology"/>
<dbReference type="SUPFAM" id="SSF54427">
    <property type="entry name" value="NTF2-like"/>
    <property type="match status" value="1"/>
</dbReference>
<name>A0A8J3VGR0_9ACTN</name>
<keyword evidence="2" id="KW-0805">Transcription regulation</keyword>
<dbReference type="PANTHER" id="PTHR30173:SF36">
    <property type="entry name" value="ECF RNA POLYMERASE SIGMA FACTOR SIGJ"/>
    <property type="match status" value="1"/>
</dbReference>
<dbReference type="InterPro" id="IPR032710">
    <property type="entry name" value="NTF2-like_dom_sf"/>
</dbReference>
<dbReference type="InterPro" id="IPR036388">
    <property type="entry name" value="WH-like_DNA-bd_sf"/>
</dbReference>
<dbReference type="AlphaFoldDB" id="A0A8J3VGR0"/>
<evidence type="ECO:0000259" key="5">
    <source>
        <dbReference type="Pfam" id="PF08281"/>
    </source>
</evidence>
<dbReference type="InterPro" id="IPR013249">
    <property type="entry name" value="RNA_pol_sigma70_r4_t2"/>
</dbReference>
<accession>A0A8J3VGR0</accession>